<dbReference type="InterPro" id="IPR043502">
    <property type="entry name" value="DNA/RNA_pol_sf"/>
</dbReference>
<reference evidence="1" key="1">
    <citation type="submission" date="2017-05" db="UniProtKB">
        <authorList>
            <consortium name="EnsemblMetazoa"/>
        </authorList>
    </citation>
    <scope>IDENTIFICATION</scope>
</reference>
<dbReference type="CDD" id="cd09272">
    <property type="entry name" value="RNase_HI_RT_Ty1"/>
    <property type="match status" value="1"/>
</dbReference>
<dbReference type="PANTHER" id="PTHR11439">
    <property type="entry name" value="GAG-POL-RELATED RETROTRANSPOSON"/>
    <property type="match status" value="1"/>
</dbReference>
<dbReference type="AlphaFoldDB" id="A0A1X7SPA4"/>
<evidence type="ECO:0008006" key="2">
    <source>
        <dbReference type="Google" id="ProtNLM"/>
    </source>
</evidence>
<sequence>MSDAKATKTPVNPGVKLSKGTEDSEYIDADLYQSAVGKLLYLSTRTWPDISFAVSSVARYTAKPTSEHWKAVKHIFRYLIGTVNFGLLYSRTLSICVGYSDSDWGGDLDDRKSTSGYVFQIGGGPAEYIALTSAAQEAIWLRHLLSEIEQEQEKKIVIYEDNQLTICLSKNPQFHGHGKHIAIKYHFIQDQVKDGTVELNYCKTEEMLTDVFTKGLSGERFHMLTNKIGVRKMDDSSSVQ</sequence>
<dbReference type="EnsemblMetazoa" id="Aqu2.1.03923_001">
    <property type="protein sequence ID" value="Aqu2.1.03923_001"/>
    <property type="gene ID" value="Aqu2.1.03923"/>
</dbReference>
<proteinExistence type="predicted"/>
<evidence type="ECO:0000313" key="1">
    <source>
        <dbReference type="EnsemblMetazoa" id="Aqu2.1.03923_001"/>
    </source>
</evidence>
<dbReference type="PANTHER" id="PTHR11439:SF483">
    <property type="entry name" value="PEPTIDE SYNTHASE GLIP-LIKE, PUTATIVE (AFU_ORTHOLOGUE AFUA_3G12920)-RELATED"/>
    <property type="match status" value="1"/>
</dbReference>
<dbReference type="InParanoid" id="A0A1X7SPA4"/>
<dbReference type="SUPFAM" id="SSF56672">
    <property type="entry name" value="DNA/RNA polymerases"/>
    <property type="match status" value="1"/>
</dbReference>
<protein>
    <recommendedName>
        <fullName evidence="2">Reverse transcriptase Ty1/copia-type domain-containing protein</fullName>
    </recommendedName>
</protein>
<dbReference type="STRING" id="400682.A0A1X7SPA4"/>
<name>A0A1X7SPA4_AMPQE</name>
<organism evidence="1">
    <name type="scientific">Amphimedon queenslandica</name>
    <name type="common">Sponge</name>
    <dbReference type="NCBI Taxonomy" id="400682"/>
    <lineage>
        <taxon>Eukaryota</taxon>
        <taxon>Metazoa</taxon>
        <taxon>Porifera</taxon>
        <taxon>Demospongiae</taxon>
        <taxon>Heteroscleromorpha</taxon>
        <taxon>Haplosclerida</taxon>
        <taxon>Niphatidae</taxon>
        <taxon>Amphimedon</taxon>
    </lineage>
</organism>
<accession>A0A1X7SPA4</accession>